<gene>
    <name evidence="2" type="ORF">ACEZDE_03515</name>
</gene>
<accession>A0ABV6VPP4</accession>
<name>A0ABV6VPP4_9ACTN</name>
<dbReference type="EMBL" id="JBHFAB010000002">
    <property type="protein sequence ID" value="MFC1415715.1"/>
    <property type="molecule type" value="Genomic_DNA"/>
</dbReference>
<comment type="caution">
    <text evidence="2">The sequence shown here is derived from an EMBL/GenBank/DDBJ whole genome shotgun (WGS) entry which is preliminary data.</text>
</comment>
<feature type="region of interest" description="Disordered" evidence="1">
    <location>
        <begin position="252"/>
        <end position="286"/>
    </location>
</feature>
<evidence type="ECO:0000256" key="1">
    <source>
        <dbReference type="SAM" id="MobiDB-lite"/>
    </source>
</evidence>
<evidence type="ECO:0000313" key="2">
    <source>
        <dbReference type="EMBL" id="MFC1415715.1"/>
    </source>
</evidence>
<organism evidence="2 3">
    <name type="scientific">Streptacidiphilus cavernicola</name>
    <dbReference type="NCBI Taxonomy" id="3342716"/>
    <lineage>
        <taxon>Bacteria</taxon>
        <taxon>Bacillati</taxon>
        <taxon>Actinomycetota</taxon>
        <taxon>Actinomycetes</taxon>
        <taxon>Kitasatosporales</taxon>
        <taxon>Streptomycetaceae</taxon>
        <taxon>Streptacidiphilus</taxon>
    </lineage>
</organism>
<proteinExistence type="predicted"/>
<sequence length="301" mass="31787">MDVDQVADELYGLLPAQFTAARDAAAAQARKDGEPDAAARIKALRRPTLGAWLADLLVREHPDEVRALLELGAGLRAAQDALDGPELRELTARRRSVVSALSRQAGQAATRAGLSVGEGPRQDLEDHLQAVLADQELADAFATGRLSSTRGAAASGSAALSASAPTRSPGAARSPAATSSPAAPDPAAERAAARRQAEADRRAEARRRRAEAEQDAKQAQAAAVAARRALDRATAQRERLRRSIADLTARLQQARDEERKAATAVRSARSRVETTDRAARKASGLARDAAEHLQYLGQKAA</sequence>
<dbReference type="RefSeq" id="WP_380531901.1">
    <property type="nucleotide sequence ID" value="NZ_JBHFAB010000002.1"/>
</dbReference>
<feature type="compositionally biased region" description="Basic and acidic residues" evidence="1">
    <location>
        <begin position="270"/>
        <end position="279"/>
    </location>
</feature>
<evidence type="ECO:0000313" key="3">
    <source>
        <dbReference type="Proteomes" id="UP001592531"/>
    </source>
</evidence>
<reference evidence="2 3" key="1">
    <citation type="submission" date="2024-09" db="EMBL/GenBank/DDBJ databases">
        <authorList>
            <person name="Lee S.D."/>
        </authorList>
    </citation>
    <scope>NUCLEOTIDE SEQUENCE [LARGE SCALE GENOMIC DNA]</scope>
    <source>
        <strain evidence="2 3">N8-3</strain>
    </source>
</reference>
<feature type="region of interest" description="Disordered" evidence="1">
    <location>
        <begin position="158"/>
        <end position="220"/>
    </location>
</feature>
<feature type="compositionally biased region" description="Basic and acidic residues" evidence="1">
    <location>
        <begin position="187"/>
        <end position="203"/>
    </location>
</feature>
<evidence type="ECO:0008006" key="4">
    <source>
        <dbReference type="Google" id="ProtNLM"/>
    </source>
</evidence>
<dbReference type="Proteomes" id="UP001592531">
    <property type="component" value="Unassembled WGS sequence"/>
</dbReference>
<keyword evidence="3" id="KW-1185">Reference proteome</keyword>
<protein>
    <recommendedName>
        <fullName evidence="4">Transposase</fullName>
    </recommendedName>
</protein>
<feature type="compositionally biased region" description="Low complexity" evidence="1">
    <location>
        <begin position="158"/>
        <end position="186"/>
    </location>
</feature>